<dbReference type="InterPro" id="IPR028098">
    <property type="entry name" value="Glyco_trans_4-like_N"/>
</dbReference>
<reference evidence="4" key="1">
    <citation type="submission" date="2017-09" db="EMBL/GenBank/DDBJ databases">
        <title>Depth-based differentiation of microbial function through sediment-hosted aquifers and enrichment of novel symbionts in the deep terrestrial subsurface.</title>
        <authorList>
            <person name="Probst A.J."/>
            <person name="Ladd B."/>
            <person name="Jarett J.K."/>
            <person name="Geller-Mcgrath D.E."/>
            <person name="Sieber C.M.K."/>
            <person name="Emerson J.B."/>
            <person name="Anantharaman K."/>
            <person name="Thomas B.C."/>
            <person name="Malmstrom R."/>
            <person name="Stieglmeier M."/>
            <person name="Klingl A."/>
            <person name="Woyke T."/>
            <person name="Ryan C.M."/>
            <person name="Banfield J.F."/>
        </authorList>
    </citation>
    <scope>NUCLEOTIDE SEQUENCE [LARGE SCALE GENOMIC DNA]</scope>
</reference>
<organism evidence="3 4">
    <name type="scientific">Candidatus Magasanikbacteria bacterium CG10_big_fil_rev_8_21_14_0_10_40_10</name>
    <dbReference type="NCBI Taxonomy" id="1974648"/>
    <lineage>
        <taxon>Bacteria</taxon>
        <taxon>Candidatus Magasanikiibacteriota</taxon>
    </lineage>
</organism>
<gene>
    <name evidence="3" type="ORF">COU31_04620</name>
</gene>
<proteinExistence type="predicted"/>
<dbReference type="PANTHER" id="PTHR45947">
    <property type="entry name" value="SULFOQUINOVOSYL TRANSFERASE SQD2"/>
    <property type="match status" value="1"/>
</dbReference>
<protein>
    <recommendedName>
        <fullName evidence="5">Glycosyltransferase family 1 protein</fullName>
    </recommendedName>
</protein>
<dbReference type="Gene3D" id="3.40.50.2000">
    <property type="entry name" value="Glycogen Phosphorylase B"/>
    <property type="match status" value="2"/>
</dbReference>
<sequence length="406" mass="47294">MRVLQIHKYFYRRAGAESVFLDTIEGLRKRGHEVAEFSVKYDKNQPSEYANYFVNTEPELSKKQLDFLTMARLFGHFIFSSQVNKKLRALVAVSEPQVAHLHNVVHQLSATTFKTLRKLKVPIVYTVHDVQPMCPNHRMITQGNLCEKCFKHRYYNCLRYKCIADSRLKSLSGMLEAYYYYLRGIWNMVDIFVCPSEFMRDKMIEWGFERKKIRLLRNFHQAPAQIKPLGNKIVYLNRLHEEKGIKVFMEATRKLRQYQIIVAGDGPQDDWVKKQIKQFSLTHVQKIGRVQGEEWKKIMADARVVVVPSLFYENCSISILEALANGRLVVASDRGGNSELITQGQTGFLADAQDPDSFSIFIKEAMEMPEEKSSQIIANGRRLVMDQHDKDEYFNQLENIYQELAK</sequence>
<accession>A0A2M6W2W8</accession>
<name>A0A2M6W2W8_9BACT</name>
<comment type="caution">
    <text evidence="3">The sequence shown here is derived from an EMBL/GenBank/DDBJ whole genome shotgun (WGS) entry which is preliminary data.</text>
</comment>
<dbReference type="PANTHER" id="PTHR45947:SF13">
    <property type="entry name" value="TRANSFERASE"/>
    <property type="match status" value="1"/>
</dbReference>
<evidence type="ECO:0000259" key="1">
    <source>
        <dbReference type="Pfam" id="PF00534"/>
    </source>
</evidence>
<evidence type="ECO:0000313" key="4">
    <source>
        <dbReference type="Proteomes" id="UP000231183"/>
    </source>
</evidence>
<dbReference type="EMBL" id="PFBX01000051">
    <property type="protein sequence ID" value="PIT87132.1"/>
    <property type="molecule type" value="Genomic_DNA"/>
</dbReference>
<feature type="domain" description="Glycosyltransferase subfamily 4-like N-terminal" evidence="2">
    <location>
        <begin position="15"/>
        <end position="218"/>
    </location>
</feature>
<evidence type="ECO:0000313" key="3">
    <source>
        <dbReference type="EMBL" id="PIT87132.1"/>
    </source>
</evidence>
<dbReference type="InterPro" id="IPR001296">
    <property type="entry name" value="Glyco_trans_1"/>
</dbReference>
<dbReference type="SUPFAM" id="SSF53756">
    <property type="entry name" value="UDP-Glycosyltransferase/glycogen phosphorylase"/>
    <property type="match status" value="1"/>
</dbReference>
<dbReference type="Pfam" id="PF00534">
    <property type="entry name" value="Glycos_transf_1"/>
    <property type="match status" value="1"/>
</dbReference>
<feature type="domain" description="Glycosyl transferase family 1" evidence="1">
    <location>
        <begin position="226"/>
        <end position="382"/>
    </location>
</feature>
<dbReference type="AlphaFoldDB" id="A0A2M6W2W8"/>
<dbReference type="Pfam" id="PF13439">
    <property type="entry name" value="Glyco_transf_4"/>
    <property type="match status" value="1"/>
</dbReference>
<evidence type="ECO:0008006" key="5">
    <source>
        <dbReference type="Google" id="ProtNLM"/>
    </source>
</evidence>
<dbReference type="Proteomes" id="UP000231183">
    <property type="component" value="Unassembled WGS sequence"/>
</dbReference>
<evidence type="ECO:0000259" key="2">
    <source>
        <dbReference type="Pfam" id="PF13439"/>
    </source>
</evidence>
<dbReference type="InterPro" id="IPR050194">
    <property type="entry name" value="Glycosyltransferase_grp1"/>
</dbReference>
<dbReference type="GO" id="GO:0016757">
    <property type="term" value="F:glycosyltransferase activity"/>
    <property type="evidence" value="ECO:0007669"/>
    <property type="project" value="InterPro"/>
</dbReference>